<dbReference type="GO" id="GO:0044423">
    <property type="term" value="C:virion component"/>
    <property type="evidence" value="ECO:0007669"/>
    <property type="project" value="UniProtKB-KW"/>
</dbReference>
<evidence type="ECO:0000313" key="7">
    <source>
        <dbReference type="EMBL" id="CAB4191196.1"/>
    </source>
</evidence>
<sequence length="462" mass="48442">MSIRSDALAATVEALRAELLELDAIADPTPDQVTRSTAALAEYDVADVNLNLALTHDTLMDRIRTAAADPANRDSGFNAGPSIIIKRDPYENLQELRYAAPATQISRALTALEGVRGNDVDLQEIARKIEHVPGTAALVLATGSEHYRAAFDEYLRSGGKPMHSSEEAFAVRTSMSLTSAAGGYALPFLLDPTLIHTGAATRNPIRNVARVVQGTQAVWHGVSVGAVTTYWKGEGSAFTDGTPAYAGPSVTASLLSAYLTASYEIFEDSNLAGQLPGLIAEAMEYAESTTFITGSGSGAPKGIVTAISGTAASTVTATTRGSFTTASAVDVFALLNALPSRYEDSSTWVANKATFNTIKQMSTGSNGSYFWSNFGAAIGDPLLGSPILQASDMASAQTSGTKLMVLGDFSQFVIYDRLGVSVEVVNNVVDGGGLPTGQRGLLAHKRVGSDVTDVNAFRILNT</sequence>
<name>A0A6J5R492_9CAUD</name>
<dbReference type="EMBL" id="LR796904">
    <property type="protein sequence ID" value="CAB4173542.1"/>
    <property type="molecule type" value="Genomic_DNA"/>
</dbReference>
<protein>
    <submittedName>
        <fullName evidence="6">COG4653 Predicted phage phi-C31 gp36 major capsid-like protein</fullName>
    </submittedName>
</protein>
<evidence type="ECO:0000313" key="8">
    <source>
        <dbReference type="EMBL" id="CAB5230087.1"/>
    </source>
</evidence>
<keyword evidence="2" id="KW-0946">Virion</keyword>
<reference evidence="6" key="1">
    <citation type="submission" date="2020-05" db="EMBL/GenBank/DDBJ databases">
        <authorList>
            <person name="Chiriac C."/>
            <person name="Salcher M."/>
            <person name="Ghai R."/>
            <person name="Kavagutti S V."/>
        </authorList>
    </citation>
    <scope>NUCLEOTIDE SEQUENCE</scope>
</reference>
<dbReference type="EMBL" id="LR797125">
    <property type="protein sequence ID" value="CAB4188438.1"/>
    <property type="molecule type" value="Genomic_DNA"/>
</dbReference>
<dbReference type="EMBL" id="LR798413">
    <property type="protein sequence ID" value="CAB5230087.1"/>
    <property type="molecule type" value="Genomic_DNA"/>
</dbReference>
<dbReference type="InterPro" id="IPR024455">
    <property type="entry name" value="Phage_capsid"/>
</dbReference>
<dbReference type="Gene3D" id="3.30.2400.10">
    <property type="entry name" value="Major capsid protein gp5"/>
    <property type="match status" value="1"/>
</dbReference>
<evidence type="ECO:0000256" key="1">
    <source>
        <dbReference type="ARBA" id="ARBA00004328"/>
    </source>
</evidence>
<evidence type="ECO:0000313" key="4">
    <source>
        <dbReference type="EMBL" id="CAB4173542.1"/>
    </source>
</evidence>
<evidence type="ECO:0000256" key="2">
    <source>
        <dbReference type="ARBA" id="ARBA00022844"/>
    </source>
</evidence>
<comment type="subcellular location">
    <subcellularLocation>
        <location evidence="1">Virion</location>
    </subcellularLocation>
</comment>
<dbReference type="EMBL" id="LR797074">
    <property type="protein sequence ID" value="CAB4185353.1"/>
    <property type="molecule type" value="Genomic_DNA"/>
</dbReference>
<evidence type="ECO:0000313" key="5">
    <source>
        <dbReference type="EMBL" id="CAB4185353.1"/>
    </source>
</evidence>
<accession>A0A6J5R492</accession>
<evidence type="ECO:0000259" key="3">
    <source>
        <dbReference type="Pfam" id="PF05065"/>
    </source>
</evidence>
<proteinExistence type="predicted"/>
<dbReference type="Gene3D" id="3.30.2320.10">
    <property type="entry name" value="hypothetical protein PF0899 domain"/>
    <property type="match status" value="1"/>
</dbReference>
<feature type="domain" description="Phage capsid-like C-terminal" evidence="3">
    <location>
        <begin position="193"/>
        <end position="461"/>
    </location>
</feature>
<dbReference type="EMBL" id="LR797172">
    <property type="protein sequence ID" value="CAB4191196.1"/>
    <property type="molecule type" value="Genomic_DNA"/>
</dbReference>
<dbReference type="Pfam" id="PF05065">
    <property type="entry name" value="Phage_capsid"/>
    <property type="match status" value="1"/>
</dbReference>
<evidence type="ECO:0000313" key="6">
    <source>
        <dbReference type="EMBL" id="CAB4188438.1"/>
    </source>
</evidence>
<organism evidence="6">
    <name type="scientific">uncultured Caudovirales phage</name>
    <dbReference type="NCBI Taxonomy" id="2100421"/>
    <lineage>
        <taxon>Viruses</taxon>
        <taxon>Duplodnaviria</taxon>
        <taxon>Heunggongvirae</taxon>
        <taxon>Uroviricota</taxon>
        <taxon>Caudoviricetes</taxon>
        <taxon>Peduoviridae</taxon>
        <taxon>Maltschvirus</taxon>
        <taxon>Maltschvirus maltsch</taxon>
    </lineage>
</organism>
<dbReference type="InterPro" id="IPR054612">
    <property type="entry name" value="Phage_capsid-like_C"/>
</dbReference>
<dbReference type="NCBIfam" id="TIGR01554">
    <property type="entry name" value="major_cap_HK97"/>
    <property type="match status" value="1"/>
</dbReference>
<gene>
    <name evidence="5" type="ORF">UFOVP1120_41</name>
    <name evidence="6" type="ORF">UFOVP1183_35</name>
    <name evidence="7" type="ORF">UFOVP1227_18</name>
    <name evidence="8" type="ORF">UFOVP1571_41</name>
    <name evidence="4" type="ORF">UFOVP955_47</name>
</gene>
<dbReference type="SUPFAM" id="SSF56563">
    <property type="entry name" value="Major capsid protein gp5"/>
    <property type="match status" value="1"/>
</dbReference>